<comment type="catalytic activity">
    <reaction evidence="12">
        <text>a 1,2-diacyl-sn-glycero-3-phospho-L-serine + H(+) = a 1,2-diacyl-sn-glycero-3-phosphoethanolamine + CO2</text>
        <dbReference type="Rhea" id="RHEA:20828"/>
        <dbReference type="ChEBI" id="CHEBI:15378"/>
        <dbReference type="ChEBI" id="CHEBI:16526"/>
        <dbReference type="ChEBI" id="CHEBI:57262"/>
        <dbReference type="ChEBI" id="CHEBI:64612"/>
        <dbReference type="EC" id="4.1.1.65"/>
    </reaction>
</comment>
<evidence type="ECO:0000313" key="14">
    <source>
        <dbReference type="Proteomes" id="UP001144612"/>
    </source>
</evidence>
<evidence type="ECO:0000256" key="4">
    <source>
        <dbReference type="ARBA" id="ARBA00022793"/>
    </source>
</evidence>
<feature type="modified residue" description="Pyruvic acid (Ser); by autocatalysis" evidence="12">
    <location>
        <position position="256"/>
    </location>
</feature>
<comment type="cofactor">
    <cofactor evidence="12">
        <name>pyruvate</name>
        <dbReference type="ChEBI" id="CHEBI:15361"/>
    </cofactor>
    <text evidence="12">Binds 1 pyruvoyl group covalently per subunit.</text>
</comment>
<feature type="chain" id="PRO_5044906058" description="Phosphatidylserine decarboxylase beta chain" evidence="12">
    <location>
        <begin position="1"/>
        <end position="255"/>
    </location>
</feature>
<feature type="active site" description="Charge relay system; for autoendoproteolytic cleavage activity" evidence="12">
    <location>
        <position position="169"/>
    </location>
</feature>
<keyword evidence="9 12" id="KW-0456">Lyase</keyword>
<feature type="active site" description="Charge relay system; for autoendoproteolytic cleavage activity" evidence="12">
    <location>
        <position position="113"/>
    </location>
</feature>
<feature type="active site" description="Charge relay system; for autoendoproteolytic cleavage activity" evidence="12">
    <location>
        <position position="256"/>
    </location>
</feature>
<comment type="pathway">
    <text evidence="1">Lipid metabolism.</text>
</comment>
<comment type="pathway">
    <text evidence="12">Phospholipid metabolism; phosphatidylethanolamine biosynthesis; phosphatidylethanolamine from CDP-diacylglycerol: step 2/2.</text>
</comment>
<evidence type="ECO:0000256" key="12">
    <source>
        <dbReference type="HAMAP-Rule" id="MF_00663"/>
    </source>
</evidence>
<comment type="similarity">
    <text evidence="12">Belongs to the phosphatidylserine decarboxylase family. PSD-B subfamily. Prokaryotic type II sub-subfamily.</text>
</comment>
<dbReference type="InterPro" id="IPR033177">
    <property type="entry name" value="PSD-B"/>
</dbReference>
<dbReference type="NCBIfam" id="TIGR00163">
    <property type="entry name" value="PS_decarb"/>
    <property type="match status" value="1"/>
</dbReference>
<dbReference type="GO" id="GO:0004609">
    <property type="term" value="F:phosphatidylserine decarboxylase activity"/>
    <property type="evidence" value="ECO:0007669"/>
    <property type="project" value="UniProtKB-EC"/>
</dbReference>
<evidence type="ECO:0000256" key="8">
    <source>
        <dbReference type="ARBA" id="ARBA00023209"/>
    </source>
</evidence>
<dbReference type="InterPro" id="IPR003817">
    <property type="entry name" value="PS_Dcarbxylase"/>
</dbReference>
<evidence type="ECO:0000256" key="3">
    <source>
        <dbReference type="ARBA" id="ARBA00022516"/>
    </source>
</evidence>
<dbReference type="HAMAP" id="MF_00663">
    <property type="entry name" value="PS_decarb_PSD_B_type2"/>
    <property type="match status" value="1"/>
</dbReference>
<dbReference type="RefSeq" id="WP_268062895.1">
    <property type="nucleotide sequence ID" value="NZ_JAPQFJ010000029.1"/>
</dbReference>
<organism evidence="13 14">
    <name type="scientific">Clostridium brassicae</name>
    <dbReference type="NCBI Taxonomy" id="2999072"/>
    <lineage>
        <taxon>Bacteria</taxon>
        <taxon>Bacillati</taxon>
        <taxon>Bacillota</taxon>
        <taxon>Clostridia</taxon>
        <taxon>Eubacteriales</taxon>
        <taxon>Clostridiaceae</taxon>
        <taxon>Clostridium</taxon>
    </lineage>
</organism>
<comment type="PTM">
    <text evidence="12">Is synthesized initially as an inactive proenzyme. Formation of the active enzyme involves a self-maturation process in which the active site pyruvoyl group is generated from an internal serine residue via an autocatalytic post-translational modification. Two non-identical subunits are generated from the proenzyme in this reaction, and the pyruvate is formed at the N-terminus of the alpha chain, which is derived from the carboxyl end of the proenzyme. The autoendoproteolytic cleavage occurs by a canonical serine protease mechanism, in which the side chain hydroxyl group of the serine supplies its oxygen atom to form the C-terminus of the beta chain, while the remainder of the serine residue undergoes an oxidative deamination to produce ammonia and the pyruvoyl prosthetic group on the alpha chain. During this reaction, the Ser that is part of the protease active site of the proenzyme becomes the pyruvoyl prosthetic group, which constitutes an essential element of the active site of the mature decarboxylase.</text>
</comment>
<keyword evidence="14" id="KW-1185">Reference proteome</keyword>
<comment type="subunit">
    <text evidence="12">Heterodimer of a large membrane-associated beta subunit and a small pyruvoyl-containing alpha subunit.</text>
</comment>
<evidence type="ECO:0000256" key="2">
    <source>
        <dbReference type="ARBA" id="ARBA00022475"/>
    </source>
</evidence>
<evidence type="ECO:0000256" key="11">
    <source>
        <dbReference type="ARBA" id="ARBA00023317"/>
    </source>
</evidence>
<dbReference type="EC" id="4.1.1.65" evidence="12"/>
<feature type="chain" id="PRO_5044906057" description="Phosphatidylserine decarboxylase alpha chain" evidence="12">
    <location>
        <begin position="256"/>
        <end position="295"/>
    </location>
</feature>
<reference evidence="13" key="1">
    <citation type="submission" date="2022-12" db="EMBL/GenBank/DDBJ databases">
        <title>Clostridium sp. nov., isolated from industrial wastewater.</title>
        <authorList>
            <person name="Jiayan W."/>
        </authorList>
    </citation>
    <scope>NUCLEOTIDE SEQUENCE</scope>
    <source>
        <strain evidence="13">ZC22-4</strain>
    </source>
</reference>
<evidence type="ECO:0000256" key="7">
    <source>
        <dbReference type="ARBA" id="ARBA00023145"/>
    </source>
</evidence>
<keyword evidence="3 12" id="KW-0444">Lipid biosynthesis</keyword>
<evidence type="ECO:0000256" key="6">
    <source>
        <dbReference type="ARBA" id="ARBA00023136"/>
    </source>
</evidence>
<dbReference type="Proteomes" id="UP001144612">
    <property type="component" value="Unassembled WGS sequence"/>
</dbReference>
<gene>
    <name evidence="12" type="primary">psd</name>
    <name evidence="13" type="ORF">OW729_17810</name>
</gene>
<evidence type="ECO:0000256" key="5">
    <source>
        <dbReference type="ARBA" id="ARBA00023098"/>
    </source>
</evidence>
<name>A0ABT4DE49_9CLOT</name>
<evidence type="ECO:0000313" key="13">
    <source>
        <dbReference type="EMBL" id="MCY6960458.1"/>
    </source>
</evidence>
<keyword evidence="2 12" id="KW-1003">Cell membrane</keyword>
<dbReference type="NCBIfam" id="NF001941">
    <property type="entry name" value="PRK00723.1"/>
    <property type="match status" value="1"/>
</dbReference>
<evidence type="ECO:0000256" key="9">
    <source>
        <dbReference type="ARBA" id="ARBA00023239"/>
    </source>
</evidence>
<sequence>MIKYFNRETNSYEIEKVAGDKYLEWTYSSPVGMKFLDIIIKKKLFSKLYGQYCDSSLSKNKITKFINDFNIDEKEFKHEKENYKCFNDFFSRELIEDARPINYNEKIVISPGDGRILAYENIDPDKLIQVKGLTYSLLELLEDENLVKKYEKGTCVILRLCPTDYHRFHFIDNGICSETKKIKGLYYSVNPIALEKVPKLFCQNKREYSILNSENFGDILYMEVGATCVGAILQTYSSLKRVKKGEEKGYFKFGGSTVILFFEKDKITIDNDIIEESKKGFETKVYMGERIGLKL</sequence>
<dbReference type="InterPro" id="IPR033179">
    <property type="entry name" value="PSD_type2_pro"/>
</dbReference>
<feature type="site" description="Cleavage (non-hydrolytic); by autocatalysis" evidence="12">
    <location>
        <begin position="255"/>
        <end position="256"/>
    </location>
</feature>
<dbReference type="PANTHER" id="PTHR10067:SF17">
    <property type="entry name" value="PHOSPHATIDYLSERINE DECARBOXYLASE PROENZYME 2"/>
    <property type="match status" value="1"/>
</dbReference>
<evidence type="ECO:0000256" key="1">
    <source>
        <dbReference type="ARBA" id="ARBA00005189"/>
    </source>
</evidence>
<dbReference type="PANTHER" id="PTHR10067">
    <property type="entry name" value="PHOSPHATIDYLSERINE DECARBOXYLASE"/>
    <property type="match status" value="1"/>
</dbReference>
<dbReference type="Pfam" id="PF02666">
    <property type="entry name" value="PS_Dcarbxylase"/>
    <property type="match status" value="1"/>
</dbReference>
<accession>A0ABT4DE49</accession>
<dbReference type="EMBL" id="JAPQFJ010000029">
    <property type="protein sequence ID" value="MCY6960458.1"/>
    <property type="molecule type" value="Genomic_DNA"/>
</dbReference>
<proteinExistence type="inferred from homology"/>
<keyword evidence="8 12" id="KW-0594">Phospholipid biosynthesis</keyword>
<evidence type="ECO:0000256" key="10">
    <source>
        <dbReference type="ARBA" id="ARBA00023264"/>
    </source>
</evidence>
<comment type="subcellular location">
    <subcellularLocation>
        <location evidence="12">Cell membrane</location>
        <topology evidence="12">Peripheral membrane protein</topology>
    </subcellularLocation>
</comment>
<keyword evidence="11 12" id="KW-0670">Pyruvate</keyword>
<comment type="function">
    <text evidence="12">Catalyzes the formation of phosphatidylethanolamine (PtdEtn) from phosphatidylserine (PtdSer).</text>
</comment>
<comment type="caution">
    <text evidence="13">The sequence shown here is derived from an EMBL/GenBank/DDBJ whole genome shotgun (WGS) entry which is preliminary data.</text>
</comment>
<keyword evidence="4 12" id="KW-0210">Decarboxylase</keyword>
<feature type="active site" description="Schiff-base intermediate with substrate; via pyruvic acid; for decarboxylase activity" evidence="12">
    <location>
        <position position="256"/>
    </location>
</feature>
<protein>
    <recommendedName>
        <fullName evidence="12">Phosphatidylserine decarboxylase proenzyme</fullName>
        <ecNumber evidence="12">4.1.1.65</ecNumber>
    </recommendedName>
    <component>
        <recommendedName>
            <fullName evidence="12">Phosphatidylserine decarboxylase alpha chain</fullName>
        </recommendedName>
    </component>
    <component>
        <recommendedName>
            <fullName evidence="12">Phosphatidylserine decarboxylase beta chain</fullName>
        </recommendedName>
    </component>
</protein>
<keyword evidence="6 12" id="KW-0472">Membrane</keyword>
<keyword evidence="10 12" id="KW-1208">Phospholipid metabolism</keyword>
<keyword evidence="5 12" id="KW-0443">Lipid metabolism</keyword>
<keyword evidence="7 12" id="KW-0865">Zymogen</keyword>